<dbReference type="GO" id="GO:0000976">
    <property type="term" value="F:transcription cis-regulatory region binding"/>
    <property type="evidence" value="ECO:0007669"/>
    <property type="project" value="TreeGrafter"/>
</dbReference>
<proteinExistence type="predicted"/>
<dbReference type="InterPro" id="IPR000843">
    <property type="entry name" value="HTH_LacI"/>
</dbReference>
<dbReference type="InterPro" id="IPR010982">
    <property type="entry name" value="Lambda_DNA-bd_dom_sf"/>
</dbReference>
<dbReference type="STRING" id="1055526.BKIR_c194_0573"/>
<feature type="region of interest" description="Disordered" evidence="5">
    <location>
        <begin position="328"/>
        <end position="373"/>
    </location>
</feature>
<dbReference type="PROSITE" id="PS00356">
    <property type="entry name" value="HTH_LACI_1"/>
    <property type="match status" value="1"/>
</dbReference>
<evidence type="ECO:0000256" key="1">
    <source>
        <dbReference type="ARBA" id="ARBA00022491"/>
    </source>
</evidence>
<accession>G4M8W6</accession>
<reference evidence="7 8" key="1">
    <citation type="submission" date="2011-09" db="EMBL/GenBank/DDBJ databases">
        <authorList>
            <person name="Carlier A."/>
        </authorList>
    </citation>
    <scope>NUCLEOTIDE SEQUENCE [LARGE SCALE GENOMIC DNA]</scope>
    <source>
        <strain evidence="7 8">UZHbot1</strain>
    </source>
</reference>
<dbReference type="SMART" id="SM00354">
    <property type="entry name" value="HTH_LACI"/>
    <property type="match status" value="1"/>
</dbReference>
<dbReference type="Gene3D" id="3.40.50.2300">
    <property type="match status" value="2"/>
</dbReference>
<reference evidence="7 8" key="2">
    <citation type="submission" date="2011-10" db="EMBL/GenBank/DDBJ databases">
        <title>Draft genome sequence of Candidatus Burkholderia kirkii.</title>
        <authorList>
            <person name="Carlier A.L."/>
            <person name="Eberl L."/>
        </authorList>
    </citation>
    <scope>NUCLEOTIDE SEQUENCE [LARGE SCALE GENOMIC DNA]</scope>
    <source>
        <strain evidence="7 8">UZHbot1</strain>
    </source>
</reference>
<dbReference type="SUPFAM" id="SSF47413">
    <property type="entry name" value="lambda repressor-like DNA-binding domains"/>
    <property type="match status" value="1"/>
</dbReference>
<dbReference type="EMBL" id="CAFE01000111">
    <property type="protein sequence ID" value="CCD37595.1"/>
    <property type="molecule type" value="Genomic_DNA"/>
</dbReference>
<dbReference type="Pfam" id="PF00356">
    <property type="entry name" value="LacI"/>
    <property type="match status" value="1"/>
</dbReference>
<dbReference type="Pfam" id="PF00532">
    <property type="entry name" value="Peripla_BP_1"/>
    <property type="match status" value="1"/>
</dbReference>
<evidence type="ECO:0000259" key="6">
    <source>
        <dbReference type="PROSITE" id="PS50932"/>
    </source>
</evidence>
<feature type="domain" description="HTH lacI-type" evidence="6">
    <location>
        <begin position="2"/>
        <end position="56"/>
    </location>
</feature>
<keyword evidence="8" id="KW-1185">Reference proteome</keyword>
<dbReference type="PANTHER" id="PTHR30146:SF148">
    <property type="entry name" value="HTH-TYPE TRANSCRIPTIONAL REPRESSOR PURR-RELATED"/>
    <property type="match status" value="1"/>
</dbReference>
<dbReference type="BioCyc" id="CBUR1055526:G10QW-2353-MONOMER"/>
<keyword evidence="1" id="KW-0678">Repressor</keyword>
<evidence type="ECO:0000256" key="3">
    <source>
        <dbReference type="ARBA" id="ARBA00023125"/>
    </source>
</evidence>
<comment type="caution">
    <text evidence="7">The sequence shown here is derived from an EMBL/GenBank/DDBJ whole genome shotgun (WGS) entry which is preliminary data.</text>
</comment>
<dbReference type="HOGENOM" id="CLU_037628_6_0_4"/>
<protein>
    <submittedName>
        <fullName evidence="7">Probable transcriptional regulatory dna-binding repressor transcription regulator protein</fullName>
    </submittedName>
</protein>
<evidence type="ECO:0000256" key="2">
    <source>
        <dbReference type="ARBA" id="ARBA00023015"/>
    </source>
</evidence>
<keyword evidence="4" id="KW-0804">Transcription</keyword>
<dbReference type="CDD" id="cd06267">
    <property type="entry name" value="PBP1_LacI_sugar_binding-like"/>
    <property type="match status" value="1"/>
</dbReference>
<dbReference type="PROSITE" id="PS50932">
    <property type="entry name" value="HTH_LACI_2"/>
    <property type="match status" value="1"/>
</dbReference>
<name>G4M8W6_9BURK</name>
<dbReference type="GO" id="GO:0003700">
    <property type="term" value="F:DNA-binding transcription factor activity"/>
    <property type="evidence" value="ECO:0007669"/>
    <property type="project" value="TreeGrafter"/>
</dbReference>
<keyword evidence="2" id="KW-0805">Transcription regulation</keyword>
<sequence>MSTIRDVAEVARVSKATVSRYLNGTLALPPDTAERIDAAILALNYRQNSLALRLSLGSSETIGLAMPDVANPFFAEIADEVELAASERGYGLSLCITRNQFDRESLYVGWLDTQHLDGLILVSNRPDDGSLRALIGQRRNIVIIDEDVPGAEVPKVLVDNVQGGYLATQHLIQAGHRRIAHVSGRPRGLFTVQERCEGYRRALAQAGIAFDEALVCFGSYEREFGATALAGLLALPSPPTAIFAASDYLAVGMLEALRDRAVNVPRDMSIVGFDDMEFASLLMPPISTMRQSARDLGRTDVDMRKSIDALSYLVEPLLAQNPRLGQPVRVCRPRPHKGEVSVLGSHRVRSGTRGSNRGISHHPHRSHSAGLHSRNLTLGLKGMELPAREPHRTIAVARVS</sequence>
<evidence type="ECO:0000256" key="4">
    <source>
        <dbReference type="ARBA" id="ARBA00023163"/>
    </source>
</evidence>
<dbReference type="SUPFAM" id="SSF53822">
    <property type="entry name" value="Periplasmic binding protein-like I"/>
    <property type="match status" value="1"/>
</dbReference>
<evidence type="ECO:0000313" key="7">
    <source>
        <dbReference type="EMBL" id="CCD37595.1"/>
    </source>
</evidence>
<evidence type="ECO:0000256" key="5">
    <source>
        <dbReference type="SAM" id="MobiDB-lite"/>
    </source>
</evidence>
<dbReference type="PANTHER" id="PTHR30146">
    <property type="entry name" value="LACI-RELATED TRANSCRIPTIONAL REPRESSOR"/>
    <property type="match status" value="1"/>
</dbReference>
<gene>
    <name evidence="7" type="ORF">BKIR_c194_0573</name>
</gene>
<dbReference type="Gene3D" id="1.10.260.40">
    <property type="entry name" value="lambda repressor-like DNA-binding domains"/>
    <property type="match status" value="1"/>
</dbReference>
<dbReference type="InterPro" id="IPR028082">
    <property type="entry name" value="Peripla_BP_I"/>
</dbReference>
<evidence type="ECO:0000313" key="8">
    <source>
        <dbReference type="Proteomes" id="UP000003511"/>
    </source>
</evidence>
<organism evidence="7 8">
    <name type="scientific">Candidatus Paraburkholderia kirkii UZHbot1</name>
    <dbReference type="NCBI Taxonomy" id="1055526"/>
    <lineage>
        <taxon>Bacteria</taxon>
        <taxon>Pseudomonadati</taxon>
        <taxon>Pseudomonadota</taxon>
        <taxon>Betaproteobacteria</taxon>
        <taxon>Burkholderiales</taxon>
        <taxon>Burkholderiaceae</taxon>
        <taxon>Paraburkholderia</taxon>
    </lineage>
</organism>
<dbReference type="Proteomes" id="UP000003511">
    <property type="component" value="Unassembled WGS sequence"/>
</dbReference>
<dbReference type="InterPro" id="IPR001761">
    <property type="entry name" value="Peripla_BP/Lac1_sug-bd_dom"/>
</dbReference>
<dbReference type="CDD" id="cd01392">
    <property type="entry name" value="HTH_LacI"/>
    <property type="match status" value="1"/>
</dbReference>
<dbReference type="AlphaFoldDB" id="G4M8W6"/>
<keyword evidence="3 7" id="KW-0238">DNA-binding</keyword>